<dbReference type="SUPFAM" id="SSF51197">
    <property type="entry name" value="Clavaminate synthase-like"/>
    <property type="match status" value="1"/>
</dbReference>
<dbReference type="PANTHER" id="PTHR47991">
    <property type="entry name" value="OXOGLUTARATE/IRON-DEPENDENT DIOXYGENASE"/>
    <property type="match status" value="1"/>
</dbReference>
<dbReference type="Proteomes" id="UP001497457">
    <property type="component" value="Chromosome 15b"/>
</dbReference>
<evidence type="ECO:0000256" key="2">
    <source>
        <dbReference type="ARBA" id="ARBA00022723"/>
    </source>
</evidence>
<keyword evidence="3 5" id="KW-0560">Oxidoreductase</keyword>
<dbReference type="PROSITE" id="PS51471">
    <property type="entry name" value="FE2OG_OXY"/>
    <property type="match status" value="1"/>
</dbReference>
<dbReference type="InterPro" id="IPR026992">
    <property type="entry name" value="DIOX_N"/>
</dbReference>
<evidence type="ECO:0000256" key="5">
    <source>
        <dbReference type="RuleBase" id="RU003682"/>
    </source>
</evidence>
<proteinExistence type="inferred from homology"/>
<comment type="similarity">
    <text evidence="1 5">Belongs to the iron/ascorbate-dependent oxidoreductase family.</text>
</comment>
<reference evidence="7" key="1">
    <citation type="submission" date="2024-10" db="EMBL/GenBank/DDBJ databases">
        <authorList>
            <person name="Ryan C."/>
        </authorList>
    </citation>
    <scope>NUCLEOTIDE SEQUENCE [LARGE SCALE GENOMIC DNA]</scope>
</reference>
<evidence type="ECO:0000256" key="4">
    <source>
        <dbReference type="ARBA" id="ARBA00023004"/>
    </source>
</evidence>
<evidence type="ECO:0000313" key="7">
    <source>
        <dbReference type="EMBL" id="CAL4931820.1"/>
    </source>
</evidence>
<dbReference type="EMBL" id="OZ075125">
    <property type="protein sequence ID" value="CAL4931820.1"/>
    <property type="molecule type" value="Genomic_DNA"/>
</dbReference>
<dbReference type="GO" id="GO:0016491">
    <property type="term" value="F:oxidoreductase activity"/>
    <property type="evidence" value="ECO:0007669"/>
    <property type="project" value="UniProtKB-KW"/>
</dbReference>
<dbReference type="AlphaFoldDB" id="A0ABC8XWJ0"/>
<name>A0ABC8XWJ0_9POAL</name>
<dbReference type="InterPro" id="IPR044861">
    <property type="entry name" value="IPNS-like_FE2OG_OXY"/>
</dbReference>
<dbReference type="InterPro" id="IPR027443">
    <property type="entry name" value="IPNS-like_sf"/>
</dbReference>
<evidence type="ECO:0000256" key="1">
    <source>
        <dbReference type="ARBA" id="ARBA00008056"/>
    </source>
</evidence>
<dbReference type="FunFam" id="2.60.120.330:FF:000046">
    <property type="entry name" value="Os09g0353700 protein"/>
    <property type="match status" value="1"/>
</dbReference>
<gene>
    <name evidence="7" type="ORF">URODEC1_LOCUS27261</name>
</gene>
<organism evidence="7 8">
    <name type="scientific">Urochloa decumbens</name>
    <dbReference type="NCBI Taxonomy" id="240449"/>
    <lineage>
        <taxon>Eukaryota</taxon>
        <taxon>Viridiplantae</taxon>
        <taxon>Streptophyta</taxon>
        <taxon>Embryophyta</taxon>
        <taxon>Tracheophyta</taxon>
        <taxon>Spermatophyta</taxon>
        <taxon>Magnoliopsida</taxon>
        <taxon>Liliopsida</taxon>
        <taxon>Poales</taxon>
        <taxon>Poaceae</taxon>
        <taxon>PACMAD clade</taxon>
        <taxon>Panicoideae</taxon>
        <taxon>Panicodae</taxon>
        <taxon>Paniceae</taxon>
        <taxon>Melinidinae</taxon>
        <taxon>Urochloa</taxon>
    </lineage>
</organism>
<sequence>MVVYCYGVRCNHCNTLARCVAITAIKWVPFSAEFGGARARRAIMGESRNYDKIVNRDEITDAAASAFADAGQTPPEKYIRTEEVLDGVVVGEDESYELPVVDMVRLLDPESSATEIAKLGDACRNWGFFQLINHGADEAVVQQMKDNTVQFFNSPLESKKKVAVRENGFEGFGHHYSRASLGKLDWAESMILITQPPQDRNMEMWPTNPPSFRDALEVYSVEMIRLARRLLGFMAADLGVERDALLDAFADKRQSMAIHYYPPCRHREKVMGITPHTDGLGLTLLLHVDDTPGLQIRKDGRWFPVRPLPGAFVVNVADILEVLSNGAYRSVDHRVIPDAERGRTTVVIFQEAAVGGMVAPLPGLVEKKGGEARYRSIGIEEYIKGNFNALAHGTRFIESLRI</sequence>
<dbReference type="InterPro" id="IPR005123">
    <property type="entry name" value="Oxoglu/Fe-dep_dioxygenase_dom"/>
</dbReference>
<keyword evidence="2 5" id="KW-0479">Metal-binding</keyword>
<dbReference type="GO" id="GO:0046872">
    <property type="term" value="F:metal ion binding"/>
    <property type="evidence" value="ECO:0007669"/>
    <property type="project" value="UniProtKB-KW"/>
</dbReference>
<keyword evidence="4 5" id="KW-0408">Iron</keyword>
<feature type="domain" description="Fe2OG dioxygenase" evidence="6">
    <location>
        <begin position="252"/>
        <end position="352"/>
    </location>
</feature>
<dbReference type="Gene3D" id="2.60.120.330">
    <property type="entry name" value="B-lactam Antibiotic, Isopenicillin N Synthase, Chain"/>
    <property type="match status" value="1"/>
</dbReference>
<evidence type="ECO:0000259" key="6">
    <source>
        <dbReference type="PROSITE" id="PS51471"/>
    </source>
</evidence>
<protein>
    <recommendedName>
        <fullName evidence="6">Fe2OG dioxygenase domain-containing protein</fullName>
    </recommendedName>
</protein>
<evidence type="ECO:0000313" key="8">
    <source>
        <dbReference type="Proteomes" id="UP001497457"/>
    </source>
</evidence>
<keyword evidence="8" id="KW-1185">Reference proteome</keyword>
<dbReference type="Pfam" id="PF03171">
    <property type="entry name" value="2OG-FeII_Oxy"/>
    <property type="match status" value="1"/>
</dbReference>
<accession>A0ABC8XWJ0</accession>
<dbReference type="InterPro" id="IPR050295">
    <property type="entry name" value="Plant_2OG-oxidoreductases"/>
</dbReference>
<evidence type="ECO:0000256" key="3">
    <source>
        <dbReference type="ARBA" id="ARBA00023002"/>
    </source>
</evidence>
<dbReference type="Pfam" id="PF14226">
    <property type="entry name" value="DIOX_N"/>
    <property type="match status" value="1"/>
</dbReference>